<evidence type="ECO:0000256" key="4">
    <source>
        <dbReference type="ARBA" id="ARBA00022989"/>
    </source>
</evidence>
<evidence type="ECO:0000256" key="5">
    <source>
        <dbReference type="ARBA" id="ARBA00023136"/>
    </source>
</evidence>
<evidence type="ECO:0000313" key="12">
    <source>
        <dbReference type="Proteomes" id="UP001476798"/>
    </source>
</evidence>
<keyword evidence="6" id="KW-0769">Symport</keyword>
<dbReference type="InterPro" id="IPR037272">
    <property type="entry name" value="SNS_sf"/>
</dbReference>
<sequence length="805" mass="90487">MQHLRLLTLRRARFLIVAADVYYLPSLTCQLTHFVEGCRNTLASRQKRQRSSRRQPHRGRLSSRSAAAVVPRDQWGGKYEFLLSCLGYCVGLGNVWRFPYLCYRNGGGVFLIPYFIMLFVTGVPLFLMELSLGQYGSAGPIMVWKCCPLLKGIGIGMLCVSTLVCLYYNVIIAWTFYYLGSSFQSPLPWSCDAAANAAICGNGTVGNSSLERPRSPTEVFWNESVLGVVNSEGLHDPGPVRWPLALCLLAAWIIIFLCMLKGIRSSGKVVYVTATFPYIVLIVLIIRGATLEGSLQGVAFYLTPDWSRLANAQVWNDAASQIFYSLGIGVGGLLSMASYNKFDNNVIRDTIIITVGNCSTSFFAGFAIFSILGHMAWRKGVPVGKVADTAVLDEFPNLRRNTLHKSLFLGTLCFAFYLMGLLLGGIYWFTLIDSFSTSFGLIIITLFMCIGISFFYGIPSHSLPSRVNQFCQDIIDMICHCPPWCSKVLIYFKACWVFCTPFLLLVKYLGQSDLYPPAVFVLLSFSQLPIVLFVYKKHLSSSVPLPPQFILIYIFLEMYNTPLHYGSYVYPRWGKGLGVCMGATCCLQILIWAVVAISRETGTLKEVSITSVSPWQSGKSLGRLSVCYRDRHGYRLLYCHSSFESCQSENLQEYLCSYSRWQVKNVYQTSFMAFLESVDLSRSTDFPQNCTVDPTQDVQKRLETLGQVFSQKFGEAVGPRCVVYGRQSSFKNGGSDQTGTNLCFPWILNVLSLPAFDFYKVIESFIKAEQTLSKDIIKHLETCENLIMERIAWRTVSIITHYRTR</sequence>
<protein>
    <recommendedName>
        <fullName evidence="6">Transporter</fullName>
    </recommendedName>
</protein>
<feature type="transmembrane region" description="Helical" evidence="8">
    <location>
        <begin position="577"/>
        <end position="597"/>
    </location>
</feature>
<dbReference type="EMBL" id="JAHRIO010070025">
    <property type="protein sequence ID" value="MEQ2180502.1"/>
    <property type="molecule type" value="Genomic_DNA"/>
</dbReference>
<feature type="transmembrane region" description="Helical" evidence="8">
    <location>
        <begin position="111"/>
        <end position="132"/>
    </location>
</feature>
<dbReference type="InterPro" id="IPR000175">
    <property type="entry name" value="Na/ntran_symport"/>
</dbReference>
<feature type="transmembrane region" description="Helical" evidence="8">
    <location>
        <begin position="488"/>
        <end position="506"/>
    </location>
</feature>
<dbReference type="Pfam" id="PF00209">
    <property type="entry name" value="SNF"/>
    <property type="match status" value="2"/>
</dbReference>
<reference evidence="11 12" key="1">
    <citation type="submission" date="2021-06" db="EMBL/GenBank/DDBJ databases">
        <authorList>
            <person name="Palmer J.M."/>
        </authorList>
    </citation>
    <scope>NUCLEOTIDE SEQUENCE [LARGE SCALE GENOMIC DNA]</scope>
    <source>
        <strain evidence="11 12">GA_2019</strain>
        <tissue evidence="11">Muscle</tissue>
    </source>
</reference>
<keyword evidence="4 8" id="KW-1133">Transmembrane helix</keyword>
<keyword evidence="9" id="KW-0732">Signal</keyword>
<keyword evidence="2 6" id="KW-0813">Transport</keyword>
<dbReference type="PANTHER" id="PTHR11616">
    <property type="entry name" value="SODIUM/CHLORIDE DEPENDENT TRANSPORTER"/>
    <property type="match status" value="1"/>
</dbReference>
<feature type="transmembrane region" description="Helical" evidence="8">
    <location>
        <begin position="81"/>
        <end position="99"/>
    </location>
</feature>
<evidence type="ECO:0000259" key="10">
    <source>
        <dbReference type="SMART" id="SM01368"/>
    </source>
</evidence>
<evidence type="ECO:0000256" key="2">
    <source>
        <dbReference type="ARBA" id="ARBA00022448"/>
    </source>
</evidence>
<dbReference type="PRINTS" id="PR00176">
    <property type="entry name" value="NANEUSMPORT"/>
</dbReference>
<proteinExistence type="inferred from homology"/>
<keyword evidence="5 8" id="KW-0472">Membrane</keyword>
<evidence type="ECO:0000256" key="3">
    <source>
        <dbReference type="ARBA" id="ARBA00022692"/>
    </source>
</evidence>
<feature type="compositionally biased region" description="Basic residues" evidence="7">
    <location>
        <begin position="45"/>
        <end position="61"/>
    </location>
</feature>
<dbReference type="InterPro" id="IPR036915">
    <property type="entry name" value="Cyclin-like_sf"/>
</dbReference>
<dbReference type="PROSITE" id="PS00610">
    <property type="entry name" value="NA_NEUROTRAN_SYMP_1"/>
    <property type="match status" value="1"/>
</dbReference>
<name>A0ABV0PAR4_9TELE</name>
<comment type="subcellular location">
    <subcellularLocation>
        <location evidence="1">Membrane</location>
        <topology evidence="1">Multi-pass membrane protein</topology>
    </subcellularLocation>
</comment>
<comment type="caution">
    <text evidence="11">The sequence shown here is derived from an EMBL/GenBank/DDBJ whole genome shotgun (WGS) entry which is preliminary data.</text>
</comment>
<dbReference type="Pfam" id="PF01858">
    <property type="entry name" value="RB_A"/>
    <property type="match status" value="1"/>
</dbReference>
<keyword evidence="12" id="KW-1185">Reference proteome</keyword>
<dbReference type="SMART" id="SM01368">
    <property type="entry name" value="RB_A"/>
    <property type="match status" value="1"/>
</dbReference>
<feature type="transmembrane region" description="Helical" evidence="8">
    <location>
        <begin position="269"/>
        <end position="289"/>
    </location>
</feature>
<dbReference type="InterPro" id="IPR002720">
    <property type="entry name" value="RB_A"/>
</dbReference>
<evidence type="ECO:0000313" key="11">
    <source>
        <dbReference type="EMBL" id="MEQ2180502.1"/>
    </source>
</evidence>
<evidence type="ECO:0000256" key="6">
    <source>
        <dbReference type="RuleBase" id="RU003732"/>
    </source>
</evidence>
<feature type="transmembrane region" description="Helical" evidence="8">
    <location>
        <begin position="153"/>
        <end position="179"/>
    </location>
</feature>
<feature type="transmembrane region" description="Helical" evidence="8">
    <location>
        <begin position="439"/>
        <end position="458"/>
    </location>
</feature>
<feature type="signal peptide" evidence="9">
    <location>
        <begin position="1"/>
        <end position="18"/>
    </location>
</feature>
<dbReference type="SUPFAM" id="SSF161070">
    <property type="entry name" value="SNF-like"/>
    <property type="match status" value="1"/>
</dbReference>
<evidence type="ECO:0000256" key="7">
    <source>
        <dbReference type="SAM" id="MobiDB-lite"/>
    </source>
</evidence>
<feature type="region of interest" description="Disordered" evidence="7">
    <location>
        <begin position="45"/>
        <end position="65"/>
    </location>
</feature>
<evidence type="ECO:0000256" key="1">
    <source>
        <dbReference type="ARBA" id="ARBA00004141"/>
    </source>
</evidence>
<dbReference type="SUPFAM" id="SSF47954">
    <property type="entry name" value="Cyclin-like"/>
    <property type="match status" value="1"/>
</dbReference>
<dbReference type="Gene3D" id="1.10.472.10">
    <property type="entry name" value="Cyclin-like"/>
    <property type="match status" value="1"/>
</dbReference>
<gene>
    <name evidence="11" type="ORF">GOODEAATRI_001817</name>
</gene>
<feature type="transmembrane region" description="Helical" evidence="8">
    <location>
        <begin position="547"/>
        <end position="565"/>
    </location>
</feature>
<evidence type="ECO:0000256" key="8">
    <source>
        <dbReference type="SAM" id="Phobius"/>
    </source>
</evidence>
<feature type="domain" description="Retinoblastoma-associated protein A-box" evidence="10">
    <location>
        <begin position="644"/>
        <end position="797"/>
    </location>
</feature>
<feature type="transmembrane region" description="Helical" evidence="8">
    <location>
        <begin position="322"/>
        <end position="339"/>
    </location>
</feature>
<comment type="similarity">
    <text evidence="6">Belongs to the sodium:neurotransmitter symporter (SNF) (TC 2.A.22) family.</text>
</comment>
<dbReference type="PROSITE" id="PS50267">
    <property type="entry name" value="NA_NEUROTRAN_SYMP_3"/>
    <property type="match status" value="1"/>
</dbReference>
<organism evidence="11 12">
    <name type="scientific">Goodea atripinnis</name>
    <dbReference type="NCBI Taxonomy" id="208336"/>
    <lineage>
        <taxon>Eukaryota</taxon>
        <taxon>Metazoa</taxon>
        <taxon>Chordata</taxon>
        <taxon>Craniata</taxon>
        <taxon>Vertebrata</taxon>
        <taxon>Euteleostomi</taxon>
        <taxon>Actinopterygii</taxon>
        <taxon>Neopterygii</taxon>
        <taxon>Teleostei</taxon>
        <taxon>Neoteleostei</taxon>
        <taxon>Acanthomorphata</taxon>
        <taxon>Ovalentaria</taxon>
        <taxon>Atherinomorphae</taxon>
        <taxon>Cyprinodontiformes</taxon>
        <taxon>Goodeidae</taxon>
        <taxon>Goodea</taxon>
    </lineage>
</organism>
<feature type="transmembrane region" description="Helical" evidence="8">
    <location>
        <begin position="518"/>
        <end position="535"/>
    </location>
</feature>
<dbReference type="Proteomes" id="UP001476798">
    <property type="component" value="Unassembled WGS sequence"/>
</dbReference>
<feature type="transmembrane region" description="Helical" evidence="8">
    <location>
        <begin position="351"/>
        <end position="372"/>
    </location>
</feature>
<evidence type="ECO:0000256" key="9">
    <source>
        <dbReference type="SAM" id="SignalP"/>
    </source>
</evidence>
<feature type="chain" id="PRO_5046435467" description="Transporter" evidence="9">
    <location>
        <begin position="19"/>
        <end position="805"/>
    </location>
</feature>
<accession>A0ABV0PAR4</accession>
<feature type="transmembrane region" description="Helical" evidence="8">
    <location>
        <begin position="240"/>
        <end position="260"/>
    </location>
</feature>
<keyword evidence="3 6" id="KW-0812">Transmembrane</keyword>
<feature type="transmembrane region" description="Helical" evidence="8">
    <location>
        <begin position="407"/>
        <end position="432"/>
    </location>
</feature>
<dbReference type="PANTHER" id="PTHR11616:SF318">
    <property type="entry name" value="TRANSPORTER"/>
    <property type="match status" value="1"/>
</dbReference>